<evidence type="ECO:0000313" key="5">
    <source>
        <dbReference type="Proteomes" id="UP000596742"/>
    </source>
</evidence>
<evidence type="ECO:0000259" key="3">
    <source>
        <dbReference type="PROSITE" id="PS51465"/>
    </source>
</evidence>
<dbReference type="InterPro" id="IPR039015">
    <property type="entry name" value="ENDOD1"/>
</dbReference>
<dbReference type="SUPFAM" id="SSF100895">
    <property type="entry name" value="Kazal-type serine protease inhibitors"/>
    <property type="match status" value="1"/>
</dbReference>
<keyword evidence="2" id="KW-0732">Signal</keyword>
<feature type="signal peptide" evidence="2">
    <location>
        <begin position="1"/>
        <end position="20"/>
    </location>
</feature>
<evidence type="ECO:0000256" key="1">
    <source>
        <dbReference type="SAM" id="MobiDB-lite"/>
    </source>
</evidence>
<reference evidence="4" key="1">
    <citation type="submission" date="2018-11" db="EMBL/GenBank/DDBJ databases">
        <authorList>
            <person name="Alioto T."/>
            <person name="Alioto T."/>
        </authorList>
    </citation>
    <scope>NUCLEOTIDE SEQUENCE</scope>
</reference>
<accession>A0A8B6BIS7</accession>
<proteinExistence type="predicted"/>
<dbReference type="SUPFAM" id="SSF54060">
    <property type="entry name" value="His-Me finger endonucleases"/>
    <property type="match status" value="1"/>
</dbReference>
<feature type="region of interest" description="Disordered" evidence="1">
    <location>
        <begin position="86"/>
        <end position="114"/>
    </location>
</feature>
<dbReference type="Gene3D" id="3.40.570.10">
    <property type="entry name" value="Extracellular Endonuclease, subunit A"/>
    <property type="match status" value="1"/>
</dbReference>
<name>A0A8B6BIS7_MYTGA</name>
<feature type="chain" id="PRO_5032538188" description="Kazal-like domain-containing protein" evidence="2">
    <location>
        <begin position="21"/>
        <end position="804"/>
    </location>
</feature>
<organism evidence="4 5">
    <name type="scientific">Mytilus galloprovincialis</name>
    <name type="common">Mediterranean mussel</name>
    <dbReference type="NCBI Taxonomy" id="29158"/>
    <lineage>
        <taxon>Eukaryota</taxon>
        <taxon>Metazoa</taxon>
        <taxon>Spiralia</taxon>
        <taxon>Lophotrochozoa</taxon>
        <taxon>Mollusca</taxon>
        <taxon>Bivalvia</taxon>
        <taxon>Autobranchia</taxon>
        <taxon>Pteriomorphia</taxon>
        <taxon>Mytilida</taxon>
        <taxon>Mytiloidea</taxon>
        <taxon>Mytilidae</taxon>
        <taxon>Mytilinae</taxon>
        <taxon>Mytilus</taxon>
    </lineage>
</organism>
<evidence type="ECO:0000256" key="2">
    <source>
        <dbReference type="SAM" id="SignalP"/>
    </source>
</evidence>
<feature type="domain" description="Kazal-like" evidence="3">
    <location>
        <begin position="259"/>
        <end position="307"/>
    </location>
</feature>
<dbReference type="PROSITE" id="PS51465">
    <property type="entry name" value="KAZAL_2"/>
    <property type="match status" value="1"/>
</dbReference>
<feature type="compositionally biased region" description="Basic and acidic residues" evidence="1">
    <location>
        <begin position="101"/>
        <end position="113"/>
    </location>
</feature>
<protein>
    <recommendedName>
        <fullName evidence="3">Kazal-like domain-containing protein</fullName>
    </recommendedName>
</protein>
<dbReference type="Pfam" id="PF07648">
    <property type="entry name" value="Kazal_2"/>
    <property type="match status" value="1"/>
</dbReference>
<dbReference type="AlphaFoldDB" id="A0A8B6BIS7"/>
<gene>
    <name evidence="4" type="ORF">MGAL_10B078891</name>
</gene>
<keyword evidence="5" id="KW-1185">Reference proteome</keyword>
<comment type="caution">
    <text evidence="4">The sequence shown here is derived from an EMBL/GenBank/DDBJ whole genome shotgun (WGS) entry which is preliminary data.</text>
</comment>
<dbReference type="InterPro" id="IPR002350">
    <property type="entry name" value="Kazal_dom"/>
</dbReference>
<sequence>MNSIFRLALVCGLFVSCVISKNIEKEQNKDSVTYDIGNTNGYDINIDDNWLNEVLHTNVNESSKKYNQIIIDQEPKHVQLPRLVSDDEDNVDGSGSGDGMQLDKGHFTDHTPGRLEQQTIGKQHEAIRRLPDSDTDVDLFNVDNEEIKETLHPVPTMGAATIPTTRVVTKTSTTQSNNPDISKETDDEFDDEEGDDFIEARTELGSGLEEEVSDDEEKFNITSTMKTEDITKDEHNCRGISCKYGATCLIQNGVKNGCVCGMKCENFKGDPVCGSDGILYENLCHLKLESCSLQVNISLDSSNKCLQNDNNPLNSLQQCKTSYPYWTPWSLWIQSGDKEFRFRYCKRSGSYLLADDSCNDPQMQVRQCNRRETRACRSMTGKTTQEYEYSCSGVQLSEISRIDDIFPHLHDEVLDCEYSLYDIGIAKFIHKKWTIDDLDAKGDKNVWCRNRDRFVPFFDSTKQCSGTLEKFCQESEKCIRKKKNILKSKGNLKHNCWKKFLLGDQLPTGFPGIYDKYFICQRFAQDDTYIGSTSRKAFYGTVYDTKQRIPLMSFGRLRNLSDTSKPLMKFMIEKGLVSTKKHKSVVSTVYNWLNGAEGKGMFYDNGEISVCNLGQFQAVNTDYERAEYKMQQLLPHSLTGNDVREKIATYTLTNTAPIHSSLHGMWETALSTARTFAVEKCGIPVLLNPVRRQRNRVSRDHPEMYVVSGAVSLNDDDSTIGNGVAVPYLFWFAGCCIKGADTASYALYARNVPDSVVISAPVAQLEILLSDIYNTTSNKTIKLFPAYDDICGSIKSDISGQIQL</sequence>
<dbReference type="PROSITE" id="PS51257">
    <property type="entry name" value="PROKAR_LIPOPROTEIN"/>
    <property type="match status" value="1"/>
</dbReference>
<evidence type="ECO:0000313" key="4">
    <source>
        <dbReference type="EMBL" id="VDH90678.1"/>
    </source>
</evidence>
<dbReference type="InterPro" id="IPR044929">
    <property type="entry name" value="DNA/RNA_non-sp_Endonuclease_sf"/>
</dbReference>
<dbReference type="InterPro" id="IPR036058">
    <property type="entry name" value="Kazal_dom_sf"/>
</dbReference>
<dbReference type="InterPro" id="IPR044925">
    <property type="entry name" value="His-Me_finger_sf"/>
</dbReference>
<dbReference type="Proteomes" id="UP000596742">
    <property type="component" value="Unassembled WGS sequence"/>
</dbReference>
<dbReference type="OrthoDB" id="69221at2759"/>
<dbReference type="PANTHER" id="PTHR21472">
    <property type="entry name" value="ENDONUCLEASE DOMAIN-CONTAINING 1 PROTEIN ENDOD1"/>
    <property type="match status" value="1"/>
</dbReference>
<dbReference type="SMART" id="SM00280">
    <property type="entry name" value="KAZAL"/>
    <property type="match status" value="1"/>
</dbReference>
<dbReference type="CDD" id="cd00104">
    <property type="entry name" value="KAZAL_FS"/>
    <property type="match status" value="1"/>
</dbReference>
<dbReference type="PANTHER" id="PTHR21472:SF7">
    <property type="entry name" value="ENDONUCLEASE G, MITOCHONDRIAL-LIKE ISOFORM X2"/>
    <property type="match status" value="1"/>
</dbReference>
<dbReference type="Gene3D" id="3.30.60.30">
    <property type="match status" value="1"/>
</dbReference>
<dbReference type="EMBL" id="UYJE01000171">
    <property type="protein sequence ID" value="VDH90678.1"/>
    <property type="molecule type" value="Genomic_DNA"/>
</dbReference>
<feature type="region of interest" description="Disordered" evidence="1">
    <location>
        <begin position="168"/>
        <end position="191"/>
    </location>
</feature>